<proteinExistence type="predicted"/>
<protein>
    <submittedName>
        <fullName evidence="1">Uncharacterized protein</fullName>
    </submittedName>
</protein>
<evidence type="ECO:0000313" key="1">
    <source>
        <dbReference type="EMBL" id="OGM54217.1"/>
    </source>
</evidence>
<dbReference type="AlphaFoldDB" id="A0A1F8AR30"/>
<evidence type="ECO:0000313" key="2">
    <source>
        <dbReference type="Proteomes" id="UP000178603"/>
    </source>
</evidence>
<dbReference type="EMBL" id="MGGW01000017">
    <property type="protein sequence ID" value="OGM54217.1"/>
    <property type="molecule type" value="Genomic_DNA"/>
</dbReference>
<gene>
    <name evidence="1" type="ORF">A3E44_00870</name>
</gene>
<organism evidence="1 2">
    <name type="scientific">Candidatus Woesebacteria bacterium RIFCSPHIGHO2_12_FULL_41_24</name>
    <dbReference type="NCBI Taxonomy" id="1802510"/>
    <lineage>
        <taxon>Bacteria</taxon>
        <taxon>Candidatus Woeseibacteriota</taxon>
    </lineage>
</organism>
<dbReference type="Proteomes" id="UP000178603">
    <property type="component" value="Unassembled WGS sequence"/>
</dbReference>
<reference evidence="1 2" key="1">
    <citation type="journal article" date="2016" name="Nat. Commun.">
        <title>Thousands of microbial genomes shed light on interconnected biogeochemical processes in an aquifer system.</title>
        <authorList>
            <person name="Anantharaman K."/>
            <person name="Brown C.T."/>
            <person name="Hug L.A."/>
            <person name="Sharon I."/>
            <person name="Castelle C.J."/>
            <person name="Probst A.J."/>
            <person name="Thomas B.C."/>
            <person name="Singh A."/>
            <person name="Wilkins M.J."/>
            <person name="Karaoz U."/>
            <person name="Brodie E.L."/>
            <person name="Williams K.H."/>
            <person name="Hubbard S.S."/>
            <person name="Banfield J.F."/>
        </authorList>
    </citation>
    <scope>NUCLEOTIDE SEQUENCE [LARGE SCALE GENOMIC DNA]</scope>
</reference>
<accession>A0A1F8AR30</accession>
<comment type="caution">
    <text evidence="1">The sequence shown here is derived from an EMBL/GenBank/DDBJ whole genome shotgun (WGS) entry which is preliminary data.</text>
</comment>
<name>A0A1F8AR30_9BACT</name>
<sequence length="202" mass="23380">MPESAQETKSLEPLIRQEVDSINRTLLLEPLIDKPELFKRGLQKSDFEDFPEIQSLFINKTNQARSAPPDRIAGELKRRDDYFNPYRVNKSGKLVGQARSFLVGQILERDRHFDPLIDIATKIFGDRYDMFTARVRNLAHHLSKRKSSGEPLTKEEVQEAFLIGKVTRYIFNSYLGLQQNDNLDELLENVNFSPIIAFDSKH</sequence>